<dbReference type="AlphaFoldDB" id="A0A0J6T619"/>
<dbReference type="RefSeq" id="WP_048461968.1">
    <property type="nucleotide sequence ID" value="NZ_LABX01000007.1"/>
</dbReference>
<dbReference type="Proteomes" id="UP000035929">
    <property type="component" value="Unassembled WGS sequence"/>
</dbReference>
<reference evidence="2 3" key="1">
    <citation type="submission" date="2015-03" db="EMBL/GenBank/DDBJ databases">
        <title>Genome sequencing of Methylobacterium aquaticum DSM16371 type strain.</title>
        <authorList>
            <person name="Chaudhry V."/>
            <person name="Patil P.B."/>
        </authorList>
    </citation>
    <scope>NUCLEOTIDE SEQUENCE [LARGE SCALE GENOMIC DNA]</scope>
    <source>
        <strain evidence="2 3">DSM 16371</strain>
    </source>
</reference>
<dbReference type="OrthoDB" id="8254787at2"/>
<keyword evidence="1" id="KW-0472">Membrane</keyword>
<dbReference type="PATRIC" id="fig|270351.6.peg.6835"/>
<keyword evidence="1" id="KW-0812">Transmembrane</keyword>
<dbReference type="EMBL" id="LABX01000007">
    <property type="protein sequence ID" value="KMO41409.1"/>
    <property type="molecule type" value="Genomic_DNA"/>
</dbReference>
<accession>A0A0J6T619</accession>
<proteinExistence type="predicted"/>
<evidence type="ECO:0000313" key="2">
    <source>
        <dbReference type="EMBL" id="KMO41409.1"/>
    </source>
</evidence>
<comment type="caution">
    <text evidence="2">The sequence shown here is derived from an EMBL/GenBank/DDBJ whole genome shotgun (WGS) entry which is preliminary data.</text>
</comment>
<gene>
    <name evidence="2" type="ORF">VP06_01035</name>
</gene>
<name>A0A0J6T619_9HYPH</name>
<evidence type="ECO:0000256" key="1">
    <source>
        <dbReference type="SAM" id="Phobius"/>
    </source>
</evidence>
<evidence type="ECO:0000313" key="3">
    <source>
        <dbReference type="Proteomes" id="UP000035929"/>
    </source>
</evidence>
<feature type="transmembrane region" description="Helical" evidence="1">
    <location>
        <begin position="15"/>
        <end position="33"/>
    </location>
</feature>
<organism evidence="2 3">
    <name type="scientific">Methylobacterium aquaticum</name>
    <dbReference type="NCBI Taxonomy" id="270351"/>
    <lineage>
        <taxon>Bacteria</taxon>
        <taxon>Pseudomonadati</taxon>
        <taxon>Pseudomonadota</taxon>
        <taxon>Alphaproteobacteria</taxon>
        <taxon>Hyphomicrobiales</taxon>
        <taxon>Methylobacteriaceae</taxon>
        <taxon>Methylobacterium</taxon>
    </lineage>
</organism>
<sequence length="60" mass="6573">MSQIRDPGESGRRRALAAMIVLIVLVAGGVWLAETLRRESALEDCLASGRRECVPLRPEP</sequence>
<keyword evidence="1" id="KW-1133">Transmembrane helix</keyword>
<protein>
    <submittedName>
        <fullName evidence="2">Uncharacterized protein</fullName>
    </submittedName>
</protein>